<dbReference type="KEGG" id="drm:Dred_1194"/>
<evidence type="ECO:0000313" key="1">
    <source>
        <dbReference type="EMBL" id="ABO49728.1"/>
    </source>
</evidence>
<accession>A4J3S5</accession>
<dbReference type="AlphaFoldDB" id="A4J3S5"/>
<name>A4J3S5_DESRM</name>
<gene>
    <name evidence="1" type="ordered locus">Dred_1194</name>
</gene>
<dbReference type="EMBL" id="CP000612">
    <property type="protein sequence ID" value="ABO49728.1"/>
    <property type="molecule type" value="Genomic_DNA"/>
</dbReference>
<reference evidence="1 2" key="1">
    <citation type="submission" date="2007-03" db="EMBL/GenBank/DDBJ databases">
        <title>Complete sequence of Desulfotomaculum reducens MI-1.</title>
        <authorList>
            <consortium name="US DOE Joint Genome Institute"/>
            <person name="Copeland A."/>
            <person name="Lucas S."/>
            <person name="Lapidus A."/>
            <person name="Barry K."/>
            <person name="Detter J.C."/>
            <person name="Glavina del Rio T."/>
            <person name="Hammon N."/>
            <person name="Israni S."/>
            <person name="Dalin E."/>
            <person name="Tice H."/>
            <person name="Pitluck S."/>
            <person name="Sims D."/>
            <person name="Brettin T."/>
            <person name="Bruce D."/>
            <person name="Han C."/>
            <person name="Tapia R."/>
            <person name="Schmutz J."/>
            <person name="Larimer F."/>
            <person name="Land M."/>
            <person name="Hauser L."/>
            <person name="Kyrpides N."/>
            <person name="Kim E."/>
            <person name="Tebo B.M."/>
            <person name="Richardson P."/>
        </authorList>
    </citation>
    <scope>NUCLEOTIDE SEQUENCE [LARGE SCALE GENOMIC DNA]</scope>
    <source>
        <strain evidence="1 2">MI-1</strain>
    </source>
</reference>
<dbReference type="SUPFAM" id="SSF52309">
    <property type="entry name" value="N-(deoxy)ribosyltransferase-like"/>
    <property type="match status" value="1"/>
</dbReference>
<dbReference type="HOGENOM" id="CLU_1783767_0_0_9"/>
<sequence>MATVYLAGKMTGLSLEEMSGWRKRAAGLLHDHGFNTLNPFEVFKIEIAHKLQTSTREIVDSNKYQIRHSDVVLVELDHADISIGTIGEIVYAKEQGKPVICWGKAEKVINHPWVWEHITAAYNNLEEALVCIIDKYNKSGDKNGL</sequence>
<evidence type="ECO:0000313" key="2">
    <source>
        <dbReference type="Proteomes" id="UP000001556"/>
    </source>
</evidence>
<proteinExistence type="predicted"/>
<dbReference type="Pfam" id="PF05014">
    <property type="entry name" value="Nuc_deoxyrib_tr"/>
    <property type="match status" value="1"/>
</dbReference>
<protein>
    <recommendedName>
        <fullName evidence="3">Nucleoside 2-deoxyribosyltransferase</fullName>
    </recommendedName>
</protein>
<dbReference type="InterPro" id="IPR007710">
    <property type="entry name" value="Nucleoside_deoxyribTrfase"/>
</dbReference>
<organism evidence="1 2">
    <name type="scientific">Desulforamulus reducens (strain ATCC BAA-1160 / DSM 100696 / MI-1)</name>
    <name type="common">Desulfotomaculum reducens</name>
    <dbReference type="NCBI Taxonomy" id="349161"/>
    <lineage>
        <taxon>Bacteria</taxon>
        <taxon>Bacillati</taxon>
        <taxon>Bacillota</taxon>
        <taxon>Clostridia</taxon>
        <taxon>Eubacteriales</taxon>
        <taxon>Peptococcaceae</taxon>
        <taxon>Desulforamulus</taxon>
    </lineage>
</organism>
<keyword evidence="2" id="KW-1185">Reference proteome</keyword>
<dbReference type="STRING" id="349161.Dred_1194"/>
<evidence type="ECO:0008006" key="3">
    <source>
        <dbReference type="Google" id="ProtNLM"/>
    </source>
</evidence>
<dbReference type="Proteomes" id="UP000001556">
    <property type="component" value="Chromosome"/>
</dbReference>
<dbReference type="Gene3D" id="3.40.50.450">
    <property type="match status" value="1"/>
</dbReference>